<organism evidence="1 2">
    <name type="scientific">Armillaria ostoyae</name>
    <name type="common">Armillaria root rot fungus</name>
    <dbReference type="NCBI Taxonomy" id="47428"/>
    <lineage>
        <taxon>Eukaryota</taxon>
        <taxon>Fungi</taxon>
        <taxon>Dikarya</taxon>
        <taxon>Basidiomycota</taxon>
        <taxon>Agaricomycotina</taxon>
        <taxon>Agaricomycetes</taxon>
        <taxon>Agaricomycetidae</taxon>
        <taxon>Agaricales</taxon>
        <taxon>Marasmiineae</taxon>
        <taxon>Physalacriaceae</taxon>
        <taxon>Armillaria</taxon>
    </lineage>
</organism>
<evidence type="ECO:0000313" key="2">
    <source>
        <dbReference type="Proteomes" id="UP000219338"/>
    </source>
</evidence>
<keyword evidence="2" id="KW-1185">Reference proteome</keyword>
<evidence type="ECO:0000313" key="1">
    <source>
        <dbReference type="EMBL" id="SJL18361.1"/>
    </source>
</evidence>
<name>A0A284SBG9_ARMOS</name>
<dbReference type="AlphaFoldDB" id="A0A284SBG9"/>
<reference evidence="2" key="1">
    <citation type="journal article" date="2017" name="Nat. Ecol. Evol.">
        <title>Genome expansion and lineage-specific genetic innovations in the forest pathogenic fungi Armillaria.</title>
        <authorList>
            <person name="Sipos G."/>
            <person name="Prasanna A.N."/>
            <person name="Walter M.C."/>
            <person name="O'Connor E."/>
            <person name="Balint B."/>
            <person name="Krizsan K."/>
            <person name="Kiss B."/>
            <person name="Hess J."/>
            <person name="Varga T."/>
            <person name="Slot J."/>
            <person name="Riley R."/>
            <person name="Boka B."/>
            <person name="Rigling D."/>
            <person name="Barry K."/>
            <person name="Lee J."/>
            <person name="Mihaltcheva S."/>
            <person name="LaButti K."/>
            <person name="Lipzen A."/>
            <person name="Waldron R."/>
            <person name="Moloney N.M."/>
            <person name="Sperisen C."/>
            <person name="Kredics L."/>
            <person name="Vagvoelgyi C."/>
            <person name="Patrignani A."/>
            <person name="Fitzpatrick D."/>
            <person name="Nagy I."/>
            <person name="Doyle S."/>
            <person name="Anderson J.B."/>
            <person name="Grigoriev I.V."/>
            <person name="Gueldener U."/>
            <person name="Muensterkoetter M."/>
            <person name="Nagy L.G."/>
        </authorList>
    </citation>
    <scope>NUCLEOTIDE SEQUENCE [LARGE SCALE GENOMIC DNA]</scope>
    <source>
        <strain evidence="2">C18/9</strain>
    </source>
</reference>
<proteinExistence type="predicted"/>
<accession>A0A284SBG9</accession>
<sequence length="136" mass="15326">MIAPAAETDRGQWILQGLAITPERPTKRFGTSLILFVAFILKQAFSDTGVYWKGPTVVANEHFLLCPRISFSEIALRAEHLVTISCWFFIFAITNTKPSYSHISSRPHKSITTPAIIRGKARTERVNQAYFLIGCR</sequence>
<dbReference type="Proteomes" id="UP000219338">
    <property type="component" value="Unassembled WGS sequence"/>
</dbReference>
<dbReference type="EMBL" id="FUEG01000058">
    <property type="protein sequence ID" value="SJL18361.1"/>
    <property type="molecule type" value="Genomic_DNA"/>
</dbReference>
<protein>
    <submittedName>
        <fullName evidence="1">Uncharacterized protein</fullName>
    </submittedName>
</protein>
<gene>
    <name evidence="1" type="ORF">ARMOST_21949</name>
</gene>